<keyword evidence="7" id="KW-0539">Nucleus</keyword>
<dbReference type="VEuPathDB" id="FungiDB:C5L36_0A01830"/>
<dbReference type="GO" id="GO:0005774">
    <property type="term" value="C:vacuolar membrane"/>
    <property type="evidence" value="ECO:0007669"/>
    <property type="project" value="UniProtKB-SubCell"/>
</dbReference>
<dbReference type="InterPro" id="IPR036390">
    <property type="entry name" value="WH_DNA-bd_sf"/>
</dbReference>
<dbReference type="InterPro" id="IPR015943">
    <property type="entry name" value="WD40/YVTN_repeat-like_dom_sf"/>
</dbReference>
<proteinExistence type="inferred from homology"/>
<feature type="region of interest" description="Disordered" evidence="8">
    <location>
        <begin position="729"/>
        <end position="748"/>
    </location>
</feature>
<feature type="compositionally biased region" description="Polar residues" evidence="8">
    <location>
        <begin position="1853"/>
        <end position="1867"/>
    </location>
</feature>
<dbReference type="GO" id="GO:0010508">
    <property type="term" value="P:positive regulation of autophagy"/>
    <property type="evidence" value="ECO:0007669"/>
    <property type="project" value="TreeGrafter"/>
</dbReference>
<evidence type="ECO:0000256" key="5">
    <source>
        <dbReference type="ARBA" id="ARBA00021881"/>
    </source>
</evidence>
<dbReference type="GO" id="GO:1904262">
    <property type="term" value="P:negative regulation of TORC1 signaling"/>
    <property type="evidence" value="ECO:0007669"/>
    <property type="project" value="TreeGrafter"/>
</dbReference>
<protein>
    <recommendedName>
        <fullName evidence="4">Vacuolar membrane-associated protein IML1</fullName>
    </recommendedName>
    <alternativeName>
        <fullName evidence="5">Vacuolar membrane-associated protein iml1</fullName>
    </alternativeName>
</protein>
<evidence type="ECO:0000256" key="7">
    <source>
        <dbReference type="ARBA" id="ARBA00023242"/>
    </source>
</evidence>
<evidence type="ECO:0000256" key="2">
    <source>
        <dbReference type="ARBA" id="ARBA00004148"/>
    </source>
</evidence>
<dbReference type="Proteomes" id="UP000195871">
    <property type="component" value="Unassembled WGS sequence"/>
</dbReference>
<dbReference type="SMART" id="SM00049">
    <property type="entry name" value="DEP"/>
    <property type="match status" value="1"/>
</dbReference>
<feature type="region of interest" description="Disordered" evidence="8">
    <location>
        <begin position="1845"/>
        <end position="1873"/>
    </location>
</feature>
<reference evidence="10 11" key="1">
    <citation type="submission" date="2017-05" db="EMBL/GenBank/DDBJ databases">
        <title>The Genome Sequence of Candida krusei Ckrusei653.</title>
        <authorList>
            <person name="Cuomo C."/>
            <person name="Forche A."/>
            <person name="Young S."/>
            <person name="Abouelleil A."/>
            <person name="Cao P."/>
            <person name="Chapman S."/>
            <person name="Cusick C."/>
            <person name="Shea T."/>
            <person name="Nusbaum C."/>
            <person name="Birren B."/>
        </authorList>
    </citation>
    <scope>NUCLEOTIDE SEQUENCE [LARGE SCALE GENOMIC DNA]</scope>
    <source>
        <strain evidence="10 11">Ckrusei653</strain>
    </source>
</reference>
<feature type="compositionally biased region" description="Polar residues" evidence="8">
    <location>
        <begin position="736"/>
        <end position="748"/>
    </location>
</feature>
<feature type="compositionally biased region" description="Basic and acidic residues" evidence="8">
    <location>
        <begin position="1219"/>
        <end position="1234"/>
    </location>
</feature>
<dbReference type="Pfam" id="PF16755">
    <property type="entry name" value="Beta-prop_NUP159_NUP214"/>
    <property type="match status" value="1"/>
</dbReference>
<sequence length="3329" mass="376134">MSYKELETLDTDVCINIDKGKLSELLNQFTINYLDISYFHGIIFAYLNHELKLLSIEKLSQYLENGDSNLSIDDLVTFKFVISSDVTQIKLNANESCLYVISQVDNEMVVSNIDTSILLNGTFNEHEVYRVPAGVKILRFMPSPKNHEQSVCLLDSKDLILINKNSTSKLFGNVSSANWFDEKLMFSYDDDMCLNFYDLKSSKIVNSFTLNSDCSDDKGEEDQRIVYLQKVNDHSIIAVAGDSISSTENPDFTTYIIDLSPNDFSPNKILTTQMLFTSYGSIDRIASFYTLCLKNWSQEYSDVLISTGSKSIDINISLPDKLVELLNDSDRATMPMDDESGDDDTPLGMVLDLNSTINVKEPCKGVDESKPLPRVITLTNRGQLICWNFWIKDSILNNQANLANVEKINRSNTLHDETIIPSSSAKPNSLSSLGSLSVGTCAKDKDSKASIFGSSTNQSENPFGSTAGNPFASSIFPKANISTSSMTTSNNNQNPFGSTSKDAFGNFNLEKSTSVSETHPFGEASAPSPFGGSSFGTKSGMNGFKMGEMVDNSKPSNFKFGSSSFGGAFSSSSGGVGGFKMNMTNTGTPKASTSLFSSGGFSKFSTCDNAFTNAGAASSTSSPFGTLGTSNASPFSGLGSTAKPPIFGDSNGKNFEGKVTDSVPFSSLNNKRTDLFAQKPVGTTVSTTSNVQEMQSNSLFGTPKKATSGLFGSASFRKGQDDRKVNAAGLFDKPNLNPSIALNSSTKTETVAEVSESGLYNHNPDLRNTEVVSSDELSDVSKEKEEEEEEEEEEEHGEEEKARESDVELNKVKQLLNKTEKPTRESNEPAEEAIMPRVQKPKGKLQNTNFEQSEEKVPKAEKKIKVIADEPVSFDLQMDDYKFDLERNISLDRAIKKLIESKRIELYGGDLDYRRFLDDQARIYDSKVPNVKKLVSDWEANRNLEVENAKRDLELNEQQTHRNKLDELLKVKEDKDKLFTDAEQNRTRMLELLRHETERRRSVLARLSREVELEEEITAKVREEEISNMKAFTAMEEYFKEMKKLEDEQNELIAEEIELESKRKQSAEDKQNSENEIKSREDEEKFNFTKGEAWTEQGKDALGESTANLKEPFCHKINETVVDESADKGKMLDSKYEVSANFYPKEGGMDQQTKNSLATIENKVEHESNQMKNENKEILQDGTVEAAKGVGSRVVPAKKVTLNNANADIQDKGNNFINDKSEEPVEGSLDKVTGKTDNILSDSPFVPPVKKASEPVLDMVPESTKAAEETVPIEEACKIAADEDKARPHSGGHDIRYEESTGVDELDASNEKDISEGNTVDTKKVEREEIVAATVTEEPYEVLNLNGSNSAGITKQQYSSKHFDDEPYIHSMKTEGYSKGTDEPIKKVHKLVSMYDSDSDTKEKITFKCVNDFPVDTSEVISKPVEHETLYESADSEYLKAATNSNKPNQITHDVSTTPEYVQASVESTEENRILRSISASPGYIKSEIDTSSLLRQEELNCLPNYESLNETKEPSYAFVSTLTDRMITCNLSTTDDENYFSSYYIPKTVPLLHAKGKVNYPIDFDQLPPMGKEMKKLIYDRLIEFDILHKNLRAMGEYIADQSNTSLIFHTLDKSSASPSHWRLFEIDTLLLGAEKYSRFFCDLLQLYDKLASDSTYLKSSLFGEFRKLSSYEISLDRLTKKDREFKECYLNSSRPLPFENVKTSRTLREKIETLQQTDRTLQSGVLILKSQIYPEKVIQNQRSMNSVLASLQKELYTHAETLNTLSQGLNSVEEGKTECIKSAGSSGISCAGLSDLHKIPASRISDLILKKNAKRSLANILKDKINNSRYVSLTNEATLVVGRKSNDPNRSDTLVNSSSIDNSQLGKAPSQDDYISRQFGEQFSGSSCEKVLPDITEPQEENSTSQGIYNPVTLTVKFHETRTSAETVLVDPNIVPGAKPGDIGEIQCLFGSRKKFFFKFLSKDSLGPIQNNNAFDKILNKNDDGIDNYAGISGKKPSTTTADENENLVTENGNSNEVSGIISILSGPIVNKLELKPRSQVLVRVRNKDSVQADTVEIYVKDIHLSRGDMWNISSLMVDKCVYKNQKPAFINNSIRLSVNKIYKNGHKFFSSYVGKDTKLVFRSDSARLIVFIQISSEMWHFEESGQQLFHKLMNSFFPKAFQKWKDLDTHHLITIILFSSVDLEGDDIRYSEGETPPNKADYYRVVVDQVHILLWNEIMATLRVEFANFKRDIYLHRNKRRDAEHPQEYIIEGDILPSAKGSILEAINLGMSLVSDDFKDSYLRQTTNHFIMISPGTGLFDVSYDMLIRTSNLMSTIDSTVDIICLSQAPLHIVPLVRYLDNQNKLKHCIPNWLDISFWTDSSQAVHQWLPKCKIYELQMMGVMENELSNVNISGLEFPYHRSASEAMDSYDQSAFKSTVNLRQDKEPKRPKRITLSLNSPTQVKHKLSAPSIRDVNGLKPSELIVGNNKSSPATVEAFGVSTTSKPNVSAFSSLLSLSKSSDLKTSTSTALKFVRKIISTPILNPSSPDLLSRDSLSDLQSVTSLSLNENKLDYRLESIPLSGNKSFENVTDKDSLIPSLNRRSNTQNFTVESNNRKLQEKKINHLSRTKSIAKRNRVQEGKDFTTSCYWTDIDNPSNSLSHQTLSLVSYGRWRFVFPPNVKRRAVKWISLSSPASLPIMTMVFPTLNDFNQNYTFRIYDVIPNQNASNEKKTSETLMRQMISLRLSLGYQICIGERVEKVESHRKPNGDSNMLVQYLSSTSFLGSRIYLSLGNEIHRISCDYNGLINVQVYKRVSSTDEQFTLKSNKEYIENIRTRYSETYSPVKISSNTGNLRNNYNWNQLDQVLAGYEDSIDKQKYHRMKFVILPASIPENTFTLKNEKLSAEEIRLEGIRTLIMNIYRIKYRTKEEKHSKKRLEIAPQIHFYTGNLFDYLKQKSLEVNKGSPTSKPQYNKNIDVHKLIEILQGPDGIQIMDRYWHLKFYKYCFLGMDLVNFLVENFEDIETREDAVEYGNKLMQEKIILHVISAHKFLDGHYFYYFDKKFLEGVSHESFDATNRKSIQSDKSVVSSQDQRKSKSDVVMLSEEVVCDLDSNGYSWQPELVKVHYDIVHNPEHCFHLRIEWLSTTSKLIEDMINGWSKYCERYGLSLVEIPWEELFTLPKRNPLHSTIEISLCLDPWKDEEFSKYGSIFKQEKYYFHLYLLTKSSFMLDNRTATYFKDNSMDVVYSWGKPMFKYAQFIHSTGGYIAELRNNGDFFLAPNNAHISRLNLNIGKLHNLGKSKAVYFDSQSVMLEFRSTCSDETKLREMFREAVIEFNNFENLLKL</sequence>
<feature type="compositionally biased region" description="Acidic residues" evidence="8">
    <location>
        <begin position="785"/>
        <end position="797"/>
    </location>
</feature>
<evidence type="ECO:0000313" key="10">
    <source>
        <dbReference type="EMBL" id="OUT23068.1"/>
    </source>
</evidence>
<organism evidence="10 11">
    <name type="scientific">Pichia kudriavzevii</name>
    <name type="common">Yeast</name>
    <name type="synonym">Issatchenkia orientalis</name>
    <dbReference type="NCBI Taxonomy" id="4909"/>
    <lineage>
        <taxon>Eukaryota</taxon>
        <taxon>Fungi</taxon>
        <taxon>Dikarya</taxon>
        <taxon>Ascomycota</taxon>
        <taxon>Saccharomycotina</taxon>
        <taxon>Pichiomycetes</taxon>
        <taxon>Pichiales</taxon>
        <taxon>Pichiaceae</taxon>
        <taxon>Pichia</taxon>
    </lineage>
</organism>
<dbReference type="GO" id="GO:0005096">
    <property type="term" value="F:GTPase activator activity"/>
    <property type="evidence" value="ECO:0007669"/>
    <property type="project" value="InterPro"/>
</dbReference>
<evidence type="ECO:0000256" key="4">
    <source>
        <dbReference type="ARBA" id="ARBA00018529"/>
    </source>
</evidence>
<dbReference type="SUPFAM" id="SSF117289">
    <property type="entry name" value="Nucleoporin domain"/>
    <property type="match status" value="1"/>
</dbReference>
<evidence type="ECO:0000256" key="1">
    <source>
        <dbReference type="ARBA" id="ARBA00004123"/>
    </source>
</evidence>
<feature type="region of interest" description="Disordered" evidence="8">
    <location>
        <begin position="756"/>
        <end position="856"/>
    </location>
</feature>
<dbReference type="InterPro" id="IPR048255">
    <property type="entry name" value="IML1_N"/>
</dbReference>
<dbReference type="Pfam" id="PF19418">
    <property type="entry name" value="DEPDC5_CTD"/>
    <property type="match status" value="1"/>
</dbReference>
<evidence type="ECO:0000256" key="3">
    <source>
        <dbReference type="ARBA" id="ARBA00005643"/>
    </source>
</evidence>
<dbReference type="InterPro" id="IPR045838">
    <property type="entry name" value="DEPDC5_CTD"/>
</dbReference>
<dbReference type="EMBL" id="NHMM01000002">
    <property type="protein sequence ID" value="OUT23068.1"/>
    <property type="molecule type" value="Genomic_DNA"/>
</dbReference>
<dbReference type="PROSITE" id="PS50186">
    <property type="entry name" value="DEP"/>
    <property type="match status" value="1"/>
</dbReference>
<dbReference type="CDD" id="cd04449">
    <property type="entry name" value="DEP_DEPDC5-like"/>
    <property type="match status" value="1"/>
</dbReference>
<dbReference type="VEuPathDB" id="FungiDB:C5L36_0A01820"/>
<dbReference type="GO" id="GO:0035556">
    <property type="term" value="P:intracellular signal transduction"/>
    <property type="evidence" value="ECO:0007669"/>
    <property type="project" value="InterPro"/>
</dbReference>
<dbReference type="Gene3D" id="2.130.10.10">
    <property type="entry name" value="YVTN repeat-like/Quinoprotein amine dehydrogenase"/>
    <property type="match status" value="1"/>
</dbReference>
<feature type="region of interest" description="Disordered" evidence="8">
    <location>
        <begin position="1211"/>
        <end position="1250"/>
    </location>
</feature>
<feature type="region of interest" description="Disordered" evidence="8">
    <location>
        <begin position="1059"/>
        <end position="1096"/>
    </location>
</feature>
<keyword evidence="6" id="KW-0813">Transport</keyword>
<comment type="similarity">
    <text evidence="3">Belongs to the IML1 family.</text>
</comment>
<dbReference type="GO" id="GO:1990130">
    <property type="term" value="C:GATOR1 complex"/>
    <property type="evidence" value="ECO:0007669"/>
    <property type="project" value="TreeGrafter"/>
</dbReference>
<dbReference type="InterPro" id="IPR036388">
    <property type="entry name" value="WH-like_DNA-bd_sf"/>
</dbReference>
<gene>
    <name evidence="10" type="ORF">CAS74_001375</name>
</gene>
<dbReference type="GO" id="GO:0005634">
    <property type="term" value="C:nucleus"/>
    <property type="evidence" value="ECO:0007669"/>
    <property type="project" value="UniProtKB-SubCell"/>
</dbReference>
<dbReference type="Gene3D" id="1.10.10.10">
    <property type="entry name" value="Winged helix-like DNA-binding domain superfamily/Winged helix DNA-binding domain"/>
    <property type="match status" value="1"/>
</dbReference>
<dbReference type="PANTHER" id="PTHR13179">
    <property type="entry name" value="DEP DOMAIN CONTAINING PROTEIN 5"/>
    <property type="match status" value="1"/>
</dbReference>
<name>A0A1Z8JR44_PICKU</name>
<feature type="compositionally biased region" description="Basic and acidic residues" evidence="8">
    <location>
        <begin position="798"/>
        <end position="811"/>
    </location>
</feature>
<dbReference type="InterPro" id="IPR027244">
    <property type="entry name" value="IML1"/>
</dbReference>
<dbReference type="Pfam" id="PF00610">
    <property type="entry name" value="DEP"/>
    <property type="match status" value="1"/>
</dbReference>
<dbReference type="PANTHER" id="PTHR13179:SF8">
    <property type="entry name" value="GATOR COMPLEX PROTEIN DEPDC5"/>
    <property type="match status" value="1"/>
</dbReference>
<feature type="compositionally biased region" description="Basic and acidic residues" evidence="8">
    <location>
        <begin position="818"/>
        <end position="827"/>
    </location>
</feature>
<evidence type="ECO:0000313" key="11">
    <source>
        <dbReference type="Proteomes" id="UP000195871"/>
    </source>
</evidence>
<feature type="domain" description="DEP" evidence="9">
    <location>
        <begin position="2971"/>
        <end position="3046"/>
    </location>
</feature>
<feature type="region of interest" description="Disordered" evidence="8">
    <location>
        <begin position="484"/>
        <end position="503"/>
    </location>
</feature>
<dbReference type="InterPro" id="IPR039462">
    <property type="entry name" value="Nup159/Nup146_N"/>
</dbReference>
<dbReference type="SUPFAM" id="SSF46785">
    <property type="entry name" value="Winged helix' DNA-binding domain"/>
    <property type="match status" value="1"/>
</dbReference>
<dbReference type="Pfam" id="PF12257">
    <property type="entry name" value="IML1"/>
    <property type="match status" value="1"/>
</dbReference>
<accession>A0A1Z8JR44</accession>
<comment type="subcellular location">
    <subcellularLocation>
        <location evidence="1">Nucleus</location>
    </subcellularLocation>
    <subcellularLocation>
        <location evidence="2">Vacuole membrane</location>
        <topology evidence="2">Peripheral membrane protein</topology>
    </subcellularLocation>
</comment>
<evidence type="ECO:0000256" key="6">
    <source>
        <dbReference type="ARBA" id="ARBA00022448"/>
    </source>
</evidence>
<dbReference type="InterPro" id="IPR000591">
    <property type="entry name" value="DEP_dom"/>
</dbReference>
<evidence type="ECO:0000259" key="9">
    <source>
        <dbReference type="PROSITE" id="PS50186"/>
    </source>
</evidence>
<comment type="caution">
    <text evidence="10">The sequence shown here is derived from an EMBL/GenBank/DDBJ whole genome shotgun (WGS) entry which is preliminary data.</text>
</comment>
<feature type="compositionally biased region" description="Basic and acidic residues" evidence="8">
    <location>
        <begin position="1059"/>
        <end position="1087"/>
    </location>
</feature>
<evidence type="ECO:0000256" key="8">
    <source>
        <dbReference type="SAM" id="MobiDB-lite"/>
    </source>
</evidence>